<organism evidence="1 2">
    <name type="scientific">Occultella aeris</name>
    <dbReference type="NCBI Taxonomy" id="2761496"/>
    <lineage>
        <taxon>Bacteria</taxon>
        <taxon>Bacillati</taxon>
        <taxon>Actinomycetota</taxon>
        <taxon>Actinomycetes</taxon>
        <taxon>Micrococcales</taxon>
        <taxon>Ruaniaceae</taxon>
        <taxon>Occultella</taxon>
    </lineage>
</organism>
<evidence type="ECO:0000313" key="1">
    <source>
        <dbReference type="EMBL" id="VZO38745.1"/>
    </source>
</evidence>
<dbReference type="AlphaFoldDB" id="A0A7M4DMV0"/>
<accession>A0A7M4DMV0</accession>
<comment type="caution">
    <text evidence="1">The sequence shown here is derived from an EMBL/GenBank/DDBJ whole genome shotgun (WGS) entry which is preliminary data.</text>
</comment>
<protein>
    <submittedName>
        <fullName evidence="1">Uncharacterized protein</fullName>
    </submittedName>
</protein>
<proteinExistence type="predicted"/>
<dbReference type="RefSeq" id="WP_156742146.1">
    <property type="nucleotide sequence ID" value="NZ_CACRYJ010000050.1"/>
</dbReference>
<dbReference type="EMBL" id="CACRYJ010000050">
    <property type="protein sequence ID" value="VZO38745.1"/>
    <property type="molecule type" value="Genomic_DNA"/>
</dbReference>
<reference evidence="1 2" key="1">
    <citation type="submission" date="2019-11" db="EMBL/GenBank/DDBJ databases">
        <authorList>
            <person name="Criscuolo A."/>
        </authorList>
    </citation>
    <scope>NUCLEOTIDE SEQUENCE [LARGE SCALE GENOMIC DNA]</scope>
    <source>
        <strain evidence="1">CIP111667</strain>
    </source>
</reference>
<evidence type="ECO:0000313" key="2">
    <source>
        <dbReference type="Proteomes" id="UP000419743"/>
    </source>
</evidence>
<sequence length="47" mass="4953">MPLTPRIPPFLAGVLVANSVPHPGTAVFSVWMVASEALLQVNTPAVR</sequence>
<dbReference type="Proteomes" id="UP000419743">
    <property type="component" value="Unassembled WGS sequence"/>
</dbReference>
<gene>
    <name evidence="1" type="ORF">HALOF300_03478</name>
</gene>
<name>A0A7M4DMV0_9MICO</name>
<keyword evidence="2" id="KW-1185">Reference proteome</keyword>